<evidence type="ECO:0008006" key="4">
    <source>
        <dbReference type="Google" id="ProtNLM"/>
    </source>
</evidence>
<accession>A0ABW1L4A8</accession>
<evidence type="ECO:0000313" key="2">
    <source>
        <dbReference type="EMBL" id="MFC6038138.1"/>
    </source>
</evidence>
<sequence length="146" mass="17346">MSFYPQNPNSWPYQSYSRPNYWEQRQFQGAYQDPRQFQSAYQDPRQFQAVYQDPRQFQSAYQDPRQFQAVYQDPRQVQPYPEQAFQGPRGVTQNQYFGPPQAEYYSQRPSMWGNINQMMNTAGKISNGVNTLRQMGSVLSSFRRLP</sequence>
<reference evidence="3" key="1">
    <citation type="journal article" date="2019" name="Int. J. Syst. Evol. Microbiol.">
        <title>The Global Catalogue of Microorganisms (GCM) 10K type strain sequencing project: providing services to taxonomists for standard genome sequencing and annotation.</title>
        <authorList>
            <consortium name="The Broad Institute Genomics Platform"/>
            <consortium name="The Broad Institute Genome Sequencing Center for Infectious Disease"/>
            <person name="Wu L."/>
            <person name="Ma J."/>
        </authorList>
    </citation>
    <scope>NUCLEOTIDE SEQUENCE [LARGE SCALE GENOMIC DNA]</scope>
    <source>
        <strain evidence="3">CCUG 54527</strain>
    </source>
</reference>
<feature type="region of interest" description="Disordered" evidence="1">
    <location>
        <begin position="80"/>
        <end position="100"/>
    </location>
</feature>
<keyword evidence="3" id="KW-1185">Reference proteome</keyword>
<gene>
    <name evidence="2" type="ORF">ACFPYN_01610</name>
</gene>
<dbReference type="EMBL" id="JBHSRI010000002">
    <property type="protein sequence ID" value="MFC6038138.1"/>
    <property type="molecule type" value="Genomic_DNA"/>
</dbReference>
<evidence type="ECO:0000256" key="1">
    <source>
        <dbReference type="SAM" id="MobiDB-lite"/>
    </source>
</evidence>
<protein>
    <recommendedName>
        <fullName evidence="4">YppG-like protein</fullName>
    </recommendedName>
</protein>
<evidence type="ECO:0000313" key="3">
    <source>
        <dbReference type="Proteomes" id="UP001596170"/>
    </source>
</evidence>
<name>A0ABW1L4A8_9BACL</name>
<dbReference type="RefSeq" id="WP_377732141.1">
    <property type="nucleotide sequence ID" value="NZ_JBHSRI010000002.1"/>
</dbReference>
<dbReference type="Proteomes" id="UP001596170">
    <property type="component" value="Unassembled WGS sequence"/>
</dbReference>
<proteinExistence type="predicted"/>
<organism evidence="2 3">
    <name type="scientific">Paenisporosarcina macmurdoensis</name>
    <dbReference type="NCBI Taxonomy" id="212659"/>
    <lineage>
        <taxon>Bacteria</taxon>
        <taxon>Bacillati</taxon>
        <taxon>Bacillota</taxon>
        <taxon>Bacilli</taxon>
        <taxon>Bacillales</taxon>
        <taxon>Caryophanaceae</taxon>
        <taxon>Paenisporosarcina</taxon>
    </lineage>
</organism>
<comment type="caution">
    <text evidence="2">The sequence shown here is derived from an EMBL/GenBank/DDBJ whole genome shotgun (WGS) entry which is preliminary data.</text>
</comment>